<evidence type="ECO:0000313" key="3">
    <source>
        <dbReference type="Proteomes" id="UP001642520"/>
    </source>
</evidence>
<name>A0ABP1NEW6_XYLVO</name>
<feature type="transmembrane region" description="Helical" evidence="1">
    <location>
        <begin position="108"/>
        <end position="125"/>
    </location>
</feature>
<feature type="transmembrane region" description="Helical" evidence="1">
    <location>
        <begin position="12"/>
        <end position="35"/>
    </location>
</feature>
<proteinExistence type="predicted"/>
<dbReference type="InterPro" id="IPR012464">
    <property type="entry name" value="DUF1676"/>
</dbReference>
<gene>
    <name evidence="2" type="ORF">XYLVIOL_LOCUS3068</name>
</gene>
<dbReference type="PANTHER" id="PTHR21879:SF7">
    <property type="entry name" value="OSIRIS 11"/>
    <property type="match status" value="1"/>
</dbReference>
<keyword evidence="3" id="KW-1185">Reference proteome</keyword>
<keyword evidence="1" id="KW-0812">Transmembrane</keyword>
<comment type="caution">
    <text evidence="2">The sequence shown here is derived from an EMBL/GenBank/DDBJ whole genome shotgun (WGS) entry which is preliminary data.</text>
</comment>
<dbReference type="Pfam" id="PF07898">
    <property type="entry name" value="DUF1676"/>
    <property type="match status" value="1"/>
</dbReference>
<evidence type="ECO:0000313" key="2">
    <source>
        <dbReference type="EMBL" id="CAL7938070.1"/>
    </source>
</evidence>
<sequence length="202" mass="22793">MAVCSNGQSALNMLRCTIFVLQLYCLLAVSCSIVLNRNSYGESISIECNQKSNSTECATRRIQEVDDKRNQTMVRLAKMVGEERVRRGVDEVQEVTGRRRRNKGYGQMLLYFLGASQLAKLYVIVNAVAAIAGKALIVGKVALAIAAAIALQKAFDHKEKVTYEIIKHPYHSYEHTHSSSIDYDNYGGFGDNEYKFWKERRI</sequence>
<dbReference type="Proteomes" id="UP001642520">
    <property type="component" value="Unassembled WGS sequence"/>
</dbReference>
<keyword evidence="1" id="KW-1133">Transmembrane helix</keyword>
<feature type="transmembrane region" description="Helical" evidence="1">
    <location>
        <begin position="131"/>
        <end position="151"/>
    </location>
</feature>
<keyword evidence="1" id="KW-0472">Membrane</keyword>
<protein>
    <submittedName>
        <fullName evidence="2">Uncharacterized protein</fullName>
    </submittedName>
</protein>
<dbReference type="EMBL" id="CAXAJV020001288">
    <property type="protein sequence ID" value="CAL7938070.1"/>
    <property type="molecule type" value="Genomic_DNA"/>
</dbReference>
<evidence type="ECO:0000256" key="1">
    <source>
        <dbReference type="SAM" id="Phobius"/>
    </source>
</evidence>
<organism evidence="2 3">
    <name type="scientific">Xylocopa violacea</name>
    <name type="common">Violet carpenter bee</name>
    <name type="synonym">Apis violacea</name>
    <dbReference type="NCBI Taxonomy" id="135666"/>
    <lineage>
        <taxon>Eukaryota</taxon>
        <taxon>Metazoa</taxon>
        <taxon>Ecdysozoa</taxon>
        <taxon>Arthropoda</taxon>
        <taxon>Hexapoda</taxon>
        <taxon>Insecta</taxon>
        <taxon>Pterygota</taxon>
        <taxon>Neoptera</taxon>
        <taxon>Endopterygota</taxon>
        <taxon>Hymenoptera</taxon>
        <taxon>Apocrita</taxon>
        <taxon>Aculeata</taxon>
        <taxon>Apoidea</taxon>
        <taxon>Anthophila</taxon>
        <taxon>Apidae</taxon>
        <taxon>Xylocopa</taxon>
        <taxon>Xylocopa</taxon>
    </lineage>
</organism>
<accession>A0ABP1NEW6</accession>
<dbReference type="PANTHER" id="PTHR21879">
    <property type="entry name" value="FI03362P-RELATED-RELATED"/>
    <property type="match status" value="1"/>
</dbReference>
<reference evidence="2 3" key="1">
    <citation type="submission" date="2024-08" db="EMBL/GenBank/DDBJ databases">
        <authorList>
            <person name="Will J Nash"/>
            <person name="Angela Man"/>
            <person name="Seanna McTaggart"/>
            <person name="Kendall Baker"/>
            <person name="Tom Barker"/>
            <person name="Leah Catchpole"/>
            <person name="Alex Durrant"/>
            <person name="Karim Gharbi"/>
            <person name="Naomi Irish"/>
            <person name="Gemy Kaithakottil"/>
            <person name="Debby Ku"/>
            <person name="Aaliyah Providence"/>
            <person name="Felix Shaw"/>
            <person name="David Swarbreck"/>
            <person name="Chris Watkins"/>
            <person name="Ann M. McCartney"/>
            <person name="Giulio Formenti"/>
            <person name="Alice Mouton"/>
            <person name="Noel Vella"/>
            <person name="Bjorn M von Reumont"/>
            <person name="Adriana Vella"/>
            <person name="Wilfried Haerty"/>
        </authorList>
    </citation>
    <scope>NUCLEOTIDE SEQUENCE [LARGE SCALE GENOMIC DNA]</scope>
</reference>